<name>A0A081C7G0_VECG1</name>
<proteinExistence type="predicted"/>
<sequence length="35" mass="4078">MKLHALDPLLHSKEEMFRISGFGVDDNFYCFSIIC</sequence>
<organism evidence="1">
    <name type="scientific">Vecturithrix granuli</name>
    <dbReference type="NCBI Taxonomy" id="1499967"/>
    <lineage>
        <taxon>Bacteria</taxon>
        <taxon>Candidatus Moduliflexota</taxon>
        <taxon>Candidatus Vecturitrichia</taxon>
        <taxon>Candidatus Vecturitrichales</taxon>
        <taxon>Candidatus Vecturitrichaceae</taxon>
        <taxon>Candidatus Vecturithrix</taxon>
    </lineage>
</organism>
<dbReference type="EMBL" id="DF820473">
    <property type="protein sequence ID" value="GAK60515.1"/>
    <property type="molecule type" value="Genomic_DNA"/>
</dbReference>
<gene>
    <name evidence="1" type="ORF">U27_00412</name>
</gene>
<accession>A0A081C7G0</accession>
<keyword evidence="2" id="KW-1185">Reference proteome</keyword>
<protein>
    <submittedName>
        <fullName evidence="1">Uncharacterized protein</fullName>
    </submittedName>
</protein>
<reference evidence="1" key="1">
    <citation type="journal article" date="2015" name="PeerJ">
        <title>First genomic representation of candidate bacterial phylum KSB3 points to enhanced environmental sensing as a trigger of wastewater bulking.</title>
        <authorList>
            <person name="Sekiguchi Y."/>
            <person name="Ohashi A."/>
            <person name="Parks D.H."/>
            <person name="Yamauchi T."/>
            <person name="Tyson G.W."/>
            <person name="Hugenholtz P."/>
        </authorList>
    </citation>
    <scope>NUCLEOTIDE SEQUENCE [LARGE SCALE GENOMIC DNA]</scope>
</reference>
<evidence type="ECO:0000313" key="2">
    <source>
        <dbReference type="Proteomes" id="UP000030661"/>
    </source>
</evidence>
<evidence type="ECO:0000313" key="1">
    <source>
        <dbReference type="EMBL" id="GAK60515.1"/>
    </source>
</evidence>
<dbReference type="HOGENOM" id="CLU_3363398_0_0_0"/>
<dbReference type="Proteomes" id="UP000030661">
    <property type="component" value="Unassembled WGS sequence"/>
</dbReference>
<dbReference type="AlphaFoldDB" id="A0A081C7G0"/>